<dbReference type="VEuPathDB" id="FungiDB:SCODWIG_03333"/>
<dbReference type="AlphaFoldDB" id="A0A376BA85"/>
<dbReference type="GO" id="GO:0000978">
    <property type="term" value="F:RNA polymerase II cis-regulatory region sequence-specific DNA binding"/>
    <property type="evidence" value="ECO:0007669"/>
    <property type="project" value="TreeGrafter"/>
</dbReference>
<protein>
    <recommendedName>
        <fullName evidence="2">Transcription activator GCR1-like domain-containing protein</fullName>
    </recommendedName>
</protein>
<feature type="compositionally biased region" description="Basic and acidic residues" evidence="1">
    <location>
        <begin position="478"/>
        <end position="487"/>
    </location>
</feature>
<dbReference type="InterPro" id="IPR022210">
    <property type="entry name" value="TF_GCR1-like"/>
</dbReference>
<evidence type="ECO:0000313" key="4">
    <source>
        <dbReference type="Proteomes" id="UP000262825"/>
    </source>
</evidence>
<keyword evidence="4" id="KW-1185">Reference proteome</keyword>
<dbReference type="EMBL" id="UFAJ01000768">
    <property type="protein sequence ID" value="SSD61572.1"/>
    <property type="molecule type" value="Genomic_DNA"/>
</dbReference>
<evidence type="ECO:0000256" key="1">
    <source>
        <dbReference type="SAM" id="MobiDB-lite"/>
    </source>
</evidence>
<evidence type="ECO:0000259" key="2">
    <source>
        <dbReference type="Pfam" id="PF12550"/>
    </source>
</evidence>
<feature type="compositionally biased region" description="Basic and acidic residues" evidence="1">
    <location>
        <begin position="709"/>
        <end position="730"/>
    </location>
</feature>
<reference evidence="4" key="1">
    <citation type="submission" date="2018-06" db="EMBL/GenBank/DDBJ databases">
        <authorList>
            <person name="Guldener U."/>
        </authorList>
    </citation>
    <scope>NUCLEOTIDE SEQUENCE [LARGE SCALE GENOMIC DNA]</scope>
    <source>
        <strain evidence="4">UTAD17</strain>
    </source>
</reference>
<feature type="compositionally biased region" description="Polar residues" evidence="1">
    <location>
        <begin position="363"/>
        <end position="374"/>
    </location>
</feature>
<dbReference type="Pfam" id="PF12550">
    <property type="entry name" value="GCR1_C"/>
    <property type="match status" value="1"/>
</dbReference>
<dbReference type="GO" id="GO:0000981">
    <property type="term" value="F:DNA-binding transcription factor activity, RNA polymerase II-specific"/>
    <property type="evidence" value="ECO:0007669"/>
    <property type="project" value="TreeGrafter"/>
</dbReference>
<feature type="region of interest" description="Disordered" evidence="1">
    <location>
        <begin position="1"/>
        <end position="33"/>
    </location>
</feature>
<dbReference type="Proteomes" id="UP000262825">
    <property type="component" value="Unassembled WGS sequence"/>
</dbReference>
<feature type="compositionally biased region" description="Low complexity" evidence="1">
    <location>
        <begin position="547"/>
        <end position="574"/>
    </location>
</feature>
<feature type="compositionally biased region" description="Polar residues" evidence="1">
    <location>
        <begin position="12"/>
        <end position="33"/>
    </location>
</feature>
<name>A0A376BA85_9ASCO</name>
<feature type="region of interest" description="Disordered" evidence="1">
    <location>
        <begin position="691"/>
        <end position="749"/>
    </location>
</feature>
<feature type="compositionally biased region" description="Low complexity" evidence="1">
    <location>
        <begin position="188"/>
        <end position="214"/>
    </location>
</feature>
<feature type="compositionally biased region" description="Low complexity" evidence="1">
    <location>
        <begin position="274"/>
        <end position="360"/>
    </location>
</feature>
<evidence type="ECO:0000313" key="3">
    <source>
        <dbReference type="EMBL" id="SSD61572.1"/>
    </source>
</evidence>
<feature type="compositionally biased region" description="Basic and acidic residues" evidence="1">
    <location>
        <begin position="495"/>
        <end position="506"/>
    </location>
</feature>
<feature type="region of interest" description="Disordered" evidence="1">
    <location>
        <begin position="460"/>
        <end position="515"/>
    </location>
</feature>
<feature type="region of interest" description="Disordered" evidence="1">
    <location>
        <begin position="269"/>
        <end position="382"/>
    </location>
</feature>
<feature type="compositionally biased region" description="Polar residues" evidence="1">
    <location>
        <begin position="695"/>
        <end position="708"/>
    </location>
</feature>
<feature type="domain" description="Transcription activator GCR1-like" evidence="2">
    <location>
        <begin position="607"/>
        <end position="685"/>
    </location>
</feature>
<dbReference type="GO" id="GO:0060963">
    <property type="term" value="P:positive regulation of ribosomal protein gene transcription by RNA polymerase II"/>
    <property type="evidence" value="ECO:0007669"/>
    <property type="project" value="TreeGrafter"/>
</dbReference>
<sequence length="771" mass="85607">MPLSLPPPYLSQQHHSNGSNNYHQEATSSNITGNNTDMALRLAKLENKVTKFETLFQTFSSQLDKYFKKYDTMMDIQQKHLSSLTYIVKNMMKDEARYYEVMNEKYSDIINGVESLKSVTSTDFPLFASSSSNPTHNNTTTNLDNILYPPVIPPSQQSQVMGKDSSSFLHDVGFPFRTNFSEENTRQNNITINNNNNNNNNNNTNHMHNNSNSNATINRTNSNSDAILDSLNSSTYTDSTTIAANTAGAPIDNSDFRSSLLVRSEINANDGAKSSNNYNNDTNDNSNSSGATATTTNTTTTTATTTNNNGTVGTNTIGNTDTTNSTIATITTNSDNNNNNNDNNNNNNRNNNTSATVNINVIDGNTNDNMNKTNKIPRYKPLRNDFLPPINNTNNDINNNDNKHYNNGITTRFPMKISTSTNNFPDLDTTPIKRSFQLLNEPINGLAPSATNQRNPMHFIRSKSNSNANNDGSILGKISEDGHKDSNKALNKGQSNDDQKHNKDIYKTNPKRNGNLVRISNLPIEPIQGIANKNNITGNISSNITGTTTDAKPNNYINSNINSSSTSNSTSSSSPVTLNFEDPNLQEELYVTKKGMHKKRKLYIGTFKFLSSPSSVLEIWQEYMNGCYGQPSIKDMELTYHTSWRRSAAVAKRFSRRNVLYKAIKKGLQKGLSLNDCILILENARIIHDNKNNKKNAGSSDSKNNNGNHRNDDKYPHNILDSKDDSDGRGKVRGNNGSNDDDGEYPKNKDRVVKQPIGWLCNAQNIPDILK</sequence>
<organism evidence="3 4">
    <name type="scientific">Saccharomycodes ludwigii</name>
    <dbReference type="NCBI Taxonomy" id="36035"/>
    <lineage>
        <taxon>Eukaryota</taxon>
        <taxon>Fungi</taxon>
        <taxon>Dikarya</taxon>
        <taxon>Ascomycota</taxon>
        <taxon>Saccharomycotina</taxon>
        <taxon>Saccharomycetes</taxon>
        <taxon>Saccharomycodales</taxon>
        <taxon>Saccharomycodaceae</taxon>
        <taxon>Saccharomycodes</taxon>
    </lineage>
</organism>
<dbReference type="PANTHER" id="PTHR37784">
    <property type="entry name" value="PROTEIN MSN1"/>
    <property type="match status" value="1"/>
</dbReference>
<gene>
    <name evidence="3" type="ORF">SCODWIG_03333</name>
</gene>
<feature type="region of interest" description="Disordered" evidence="1">
    <location>
        <begin position="547"/>
        <end position="578"/>
    </location>
</feature>
<dbReference type="OrthoDB" id="428577at2759"/>
<dbReference type="PANTHER" id="PTHR37784:SF8">
    <property type="entry name" value="PROTEIN MSN1"/>
    <property type="match status" value="1"/>
</dbReference>
<feature type="compositionally biased region" description="Polar residues" evidence="1">
    <location>
        <begin position="462"/>
        <end position="472"/>
    </location>
</feature>
<dbReference type="InterPro" id="IPR052146">
    <property type="entry name" value="HOT1"/>
</dbReference>
<feature type="region of interest" description="Disordered" evidence="1">
    <location>
        <begin position="181"/>
        <end position="221"/>
    </location>
</feature>
<proteinExistence type="predicted"/>
<accession>A0A376BA85</accession>